<dbReference type="Pfam" id="PF25601">
    <property type="entry name" value="AAA_lid_14"/>
    <property type="match status" value="1"/>
</dbReference>
<dbReference type="PROSITE" id="PS00676">
    <property type="entry name" value="SIGMA54_INTERACT_2"/>
    <property type="match status" value="1"/>
</dbReference>
<dbReference type="GO" id="GO:0003677">
    <property type="term" value="F:DNA binding"/>
    <property type="evidence" value="ECO:0007669"/>
    <property type="project" value="UniProtKB-KW"/>
</dbReference>
<dbReference type="InterPro" id="IPR002078">
    <property type="entry name" value="Sigma_54_int"/>
</dbReference>
<dbReference type="InterPro" id="IPR025944">
    <property type="entry name" value="Sigma_54_int_dom_CS"/>
</dbReference>
<evidence type="ECO:0000256" key="2">
    <source>
        <dbReference type="ARBA" id="ARBA00022840"/>
    </source>
</evidence>
<dbReference type="CDD" id="cd00009">
    <property type="entry name" value="AAA"/>
    <property type="match status" value="1"/>
</dbReference>
<evidence type="ECO:0000313" key="7">
    <source>
        <dbReference type="EMBL" id="AAY87251.1"/>
    </source>
</evidence>
<dbReference type="SMART" id="SM00382">
    <property type="entry name" value="AAA"/>
    <property type="match status" value="1"/>
</dbReference>
<keyword evidence="5" id="KW-0804">Transcription</keyword>
<dbReference type="Gene3D" id="1.10.8.60">
    <property type="match status" value="1"/>
</dbReference>
<evidence type="ECO:0000259" key="6">
    <source>
        <dbReference type="PROSITE" id="PS50045"/>
    </source>
</evidence>
<dbReference type="PANTHER" id="PTHR32071:SF21">
    <property type="entry name" value="TRANSCRIPTIONAL REGULATORY PROTEIN FLGR"/>
    <property type="match status" value="1"/>
</dbReference>
<name>Q4JMR2_9BACT</name>
<dbReference type="FunFam" id="3.40.50.300:FF:000006">
    <property type="entry name" value="DNA-binding transcriptional regulator NtrC"/>
    <property type="match status" value="1"/>
</dbReference>
<keyword evidence="4" id="KW-0238">DNA-binding</keyword>
<dbReference type="EMBL" id="DQ068068">
    <property type="protein sequence ID" value="AAY87251.1"/>
    <property type="molecule type" value="Genomic_DNA"/>
</dbReference>
<evidence type="ECO:0000256" key="5">
    <source>
        <dbReference type="ARBA" id="ARBA00023163"/>
    </source>
</evidence>
<dbReference type="InterPro" id="IPR025943">
    <property type="entry name" value="Sigma_54_int_dom_ATP-bd_2"/>
</dbReference>
<dbReference type="AlphaFoldDB" id="Q4JMR2"/>
<reference evidence="7" key="1">
    <citation type="journal article" date="2005" name="PLoS Biol.">
        <title>New insights into metabolic properties of marine bacteria encoding proteorhodopsins.</title>
        <authorList>
            <person name="Sabehi G."/>
            <person name="Loy A."/>
            <person name="Jung K.H."/>
            <person name="Partha R."/>
            <person name="Spudich J.L."/>
            <person name="Isaacson T."/>
            <person name="Hirschberg J."/>
            <person name="Wagner M."/>
            <person name="Beja O."/>
        </authorList>
    </citation>
    <scope>NUCLEOTIDE SEQUENCE</scope>
</reference>
<protein>
    <submittedName>
        <fullName evidence="7">Predicted response regulator containing CheY-like receiver</fullName>
    </submittedName>
</protein>
<keyword evidence="1" id="KW-0547">Nucleotide-binding</keyword>
<dbReference type="PROSITE" id="PS00688">
    <property type="entry name" value="SIGMA54_INTERACT_3"/>
    <property type="match status" value="1"/>
</dbReference>
<dbReference type="InterPro" id="IPR027417">
    <property type="entry name" value="P-loop_NTPase"/>
</dbReference>
<dbReference type="InterPro" id="IPR003593">
    <property type="entry name" value="AAA+_ATPase"/>
</dbReference>
<dbReference type="SUPFAM" id="SSF52540">
    <property type="entry name" value="P-loop containing nucleoside triphosphate hydrolases"/>
    <property type="match status" value="1"/>
</dbReference>
<evidence type="ECO:0000256" key="1">
    <source>
        <dbReference type="ARBA" id="ARBA00022741"/>
    </source>
</evidence>
<organism evidence="7">
    <name type="scientific">uncultured bacterium BAC17H8</name>
    <dbReference type="NCBI Taxonomy" id="332980"/>
    <lineage>
        <taxon>Bacteria</taxon>
        <taxon>environmental samples</taxon>
    </lineage>
</organism>
<keyword evidence="3" id="KW-0805">Transcription regulation</keyword>
<dbReference type="InterPro" id="IPR058031">
    <property type="entry name" value="AAA_lid_NorR"/>
</dbReference>
<evidence type="ECO:0000256" key="3">
    <source>
        <dbReference type="ARBA" id="ARBA00023015"/>
    </source>
</evidence>
<dbReference type="PROSITE" id="PS50045">
    <property type="entry name" value="SIGMA54_INTERACT_4"/>
    <property type="match status" value="1"/>
</dbReference>
<dbReference type="PANTHER" id="PTHR32071">
    <property type="entry name" value="TRANSCRIPTIONAL REGULATORY PROTEIN"/>
    <property type="match status" value="1"/>
</dbReference>
<dbReference type="GO" id="GO:0006355">
    <property type="term" value="P:regulation of DNA-templated transcription"/>
    <property type="evidence" value="ECO:0007669"/>
    <property type="project" value="InterPro"/>
</dbReference>
<proteinExistence type="predicted"/>
<dbReference type="Gene3D" id="3.40.50.300">
    <property type="entry name" value="P-loop containing nucleotide triphosphate hydrolases"/>
    <property type="match status" value="1"/>
</dbReference>
<keyword evidence="2" id="KW-0067">ATP-binding</keyword>
<feature type="domain" description="Sigma-54 factor interaction" evidence="6">
    <location>
        <begin position="124"/>
        <end position="352"/>
    </location>
</feature>
<evidence type="ECO:0000256" key="4">
    <source>
        <dbReference type="ARBA" id="ARBA00023125"/>
    </source>
</evidence>
<accession>Q4JMR2</accession>
<sequence>MSTIRLEHEKFAAAPLLAVLLSDRMLTVSDASGDAAGDVKSTTFVCSAAYEASIGGESAAMAIGRNVRAGRMMIIDEDAPLFSVTEALGGKLIRLAIPSASTADPACNYGLQLAATMLSDDRTVACGDQASRDLLALACRVAKTDVTVFINGPTGTGKEVLAKFIHNHSERVDAPFVAVNCAAIPDNMLEAILFGHEKGAFTGASTANKGIFRAADGGTLLLDEISEMPMALQAKLLRALQEKAVTPIGSQTDIPVDVRVVATTNRNMSEEIRLGNFREDLYYRLNVFPLNTVTLESRIDDVVPVATFLLQRHVRSPGDMPWLDQSAITALREYGWPGNVRELENVLQRALVLAEDGVITANEILIDDALNKIAGGAQQAIGDAFRQRVAQA</sequence>
<dbReference type="GO" id="GO:0005524">
    <property type="term" value="F:ATP binding"/>
    <property type="evidence" value="ECO:0007669"/>
    <property type="project" value="UniProtKB-KW"/>
</dbReference>
<dbReference type="Pfam" id="PF00158">
    <property type="entry name" value="Sigma54_activat"/>
    <property type="match status" value="1"/>
</dbReference>